<evidence type="ECO:0000313" key="2">
    <source>
        <dbReference type="Proteomes" id="UP000036987"/>
    </source>
</evidence>
<protein>
    <submittedName>
        <fullName evidence="1">Profilin family protein</fullName>
    </submittedName>
</protein>
<dbReference type="AlphaFoldDB" id="A0A0K9PNQ3"/>
<comment type="caution">
    <text evidence="1">The sequence shown here is derived from an EMBL/GenBank/DDBJ whole genome shotgun (WGS) entry which is preliminary data.</text>
</comment>
<dbReference type="SUPFAM" id="SSF55770">
    <property type="entry name" value="Profilin (actin-binding protein)"/>
    <property type="match status" value="1"/>
</dbReference>
<name>A0A0K9PNQ3_ZOSMR</name>
<dbReference type="Gene3D" id="3.30.450.30">
    <property type="entry name" value="Dynein light chain 2a, cytoplasmic"/>
    <property type="match status" value="1"/>
</dbReference>
<keyword evidence="2" id="KW-1185">Reference proteome</keyword>
<dbReference type="PANTHER" id="PTHR36780">
    <property type="entry name" value="OS05G0241400 PROTEIN"/>
    <property type="match status" value="1"/>
</dbReference>
<dbReference type="OMA" id="ADWIWAR"/>
<dbReference type="InterPro" id="IPR048278">
    <property type="entry name" value="PFN"/>
</dbReference>
<dbReference type="InterPro" id="IPR036140">
    <property type="entry name" value="PFN_sf"/>
</dbReference>
<evidence type="ECO:0000313" key="1">
    <source>
        <dbReference type="EMBL" id="KMZ70594.1"/>
    </source>
</evidence>
<gene>
    <name evidence="1" type="ORF">ZOSMA_199G00310</name>
</gene>
<dbReference type="EMBL" id="LFYR01000727">
    <property type="protein sequence ID" value="KMZ70594.1"/>
    <property type="molecule type" value="Genomic_DNA"/>
</dbReference>
<sequence length="150" mass="16641">MTLDWGFAHKAWENWADTSIGSSGKPLKAAMLLNYDPTGPSRLLSVIVEQQGIKVKPFELHPFLDFIKKKNSLATCYFFIGSNQYLVTSIHEYWFCARCVNTSKPAGEGVVVMQTAAFLIVAMYEGSIGSASRAMAATDQFASLLNRRNH</sequence>
<reference evidence="2" key="1">
    <citation type="journal article" date="2016" name="Nature">
        <title>The genome of the seagrass Zostera marina reveals angiosperm adaptation to the sea.</title>
        <authorList>
            <person name="Olsen J.L."/>
            <person name="Rouze P."/>
            <person name="Verhelst B."/>
            <person name="Lin Y.-C."/>
            <person name="Bayer T."/>
            <person name="Collen J."/>
            <person name="Dattolo E."/>
            <person name="De Paoli E."/>
            <person name="Dittami S."/>
            <person name="Maumus F."/>
            <person name="Michel G."/>
            <person name="Kersting A."/>
            <person name="Lauritano C."/>
            <person name="Lohaus R."/>
            <person name="Toepel M."/>
            <person name="Tonon T."/>
            <person name="Vanneste K."/>
            <person name="Amirebrahimi M."/>
            <person name="Brakel J."/>
            <person name="Bostroem C."/>
            <person name="Chovatia M."/>
            <person name="Grimwood J."/>
            <person name="Jenkins J.W."/>
            <person name="Jueterbock A."/>
            <person name="Mraz A."/>
            <person name="Stam W.T."/>
            <person name="Tice H."/>
            <person name="Bornberg-Bauer E."/>
            <person name="Green P.J."/>
            <person name="Pearson G.A."/>
            <person name="Procaccini G."/>
            <person name="Duarte C.M."/>
            <person name="Schmutz J."/>
            <person name="Reusch T.B.H."/>
            <person name="Van de Peer Y."/>
        </authorList>
    </citation>
    <scope>NUCLEOTIDE SEQUENCE [LARGE SCALE GENOMIC DNA]</scope>
    <source>
        <strain evidence="2">cv. Finnish</strain>
    </source>
</reference>
<accession>A0A0K9PNQ3</accession>
<proteinExistence type="predicted"/>
<dbReference type="PANTHER" id="PTHR36780:SF1">
    <property type="entry name" value="PROFILIN"/>
    <property type="match status" value="1"/>
</dbReference>
<organism evidence="1 2">
    <name type="scientific">Zostera marina</name>
    <name type="common">Eelgrass</name>
    <dbReference type="NCBI Taxonomy" id="29655"/>
    <lineage>
        <taxon>Eukaryota</taxon>
        <taxon>Viridiplantae</taxon>
        <taxon>Streptophyta</taxon>
        <taxon>Embryophyta</taxon>
        <taxon>Tracheophyta</taxon>
        <taxon>Spermatophyta</taxon>
        <taxon>Magnoliopsida</taxon>
        <taxon>Liliopsida</taxon>
        <taxon>Zosteraceae</taxon>
        <taxon>Zostera</taxon>
    </lineage>
</organism>
<dbReference type="STRING" id="29655.A0A0K9PNQ3"/>
<dbReference type="GO" id="GO:0003779">
    <property type="term" value="F:actin binding"/>
    <property type="evidence" value="ECO:0007669"/>
    <property type="project" value="InterPro"/>
</dbReference>
<dbReference type="OrthoDB" id="1880154at2759"/>
<dbReference type="Proteomes" id="UP000036987">
    <property type="component" value="Unassembled WGS sequence"/>
</dbReference>
<dbReference type="Pfam" id="PF00235">
    <property type="entry name" value="Profilin"/>
    <property type="match status" value="1"/>
</dbReference>